<accession>A0A1T4VRC6</accession>
<dbReference type="STRING" id="39495.SAMN02745111_01377"/>
<organism evidence="1 2">
    <name type="scientific">Eubacterium uniforme</name>
    <dbReference type="NCBI Taxonomy" id="39495"/>
    <lineage>
        <taxon>Bacteria</taxon>
        <taxon>Bacillati</taxon>
        <taxon>Bacillota</taxon>
        <taxon>Clostridia</taxon>
        <taxon>Eubacteriales</taxon>
        <taxon>Eubacteriaceae</taxon>
        <taxon>Eubacterium</taxon>
    </lineage>
</organism>
<dbReference type="RefSeq" id="WP_278286358.1">
    <property type="nucleotide sequence ID" value="NZ_FUXZ01000008.1"/>
</dbReference>
<keyword evidence="2" id="KW-1185">Reference proteome</keyword>
<protein>
    <submittedName>
        <fullName evidence="1">Uncharacterized protein</fullName>
    </submittedName>
</protein>
<sequence>MKKFLREKINNLFATSKRTKRETKIKENIDFEFRFVNQMEM</sequence>
<proteinExistence type="predicted"/>
<reference evidence="1 2" key="1">
    <citation type="submission" date="2017-02" db="EMBL/GenBank/DDBJ databases">
        <authorList>
            <person name="Peterson S.W."/>
        </authorList>
    </citation>
    <scope>NUCLEOTIDE SEQUENCE [LARGE SCALE GENOMIC DNA]</scope>
    <source>
        <strain evidence="1 2">ATCC 35992</strain>
    </source>
</reference>
<dbReference type="AlphaFoldDB" id="A0A1T4VRC6"/>
<dbReference type="EMBL" id="FUXZ01000008">
    <property type="protein sequence ID" value="SKA67041.1"/>
    <property type="molecule type" value="Genomic_DNA"/>
</dbReference>
<gene>
    <name evidence="1" type="ORF">SAMN02745111_01377</name>
</gene>
<evidence type="ECO:0000313" key="1">
    <source>
        <dbReference type="EMBL" id="SKA67041.1"/>
    </source>
</evidence>
<dbReference type="Proteomes" id="UP000190814">
    <property type="component" value="Unassembled WGS sequence"/>
</dbReference>
<evidence type="ECO:0000313" key="2">
    <source>
        <dbReference type="Proteomes" id="UP000190814"/>
    </source>
</evidence>
<name>A0A1T4VRC6_9FIRM</name>